<dbReference type="HOGENOM" id="CLU_161660_2_0_1"/>
<dbReference type="OMA" id="LRYVCNY"/>
<evidence type="ECO:0000256" key="1">
    <source>
        <dbReference type="SAM" id="MobiDB-lite"/>
    </source>
</evidence>
<accession>A2YPE9</accession>
<dbReference type="AlphaFoldDB" id="A2YPE9"/>
<organism evidence="2 3">
    <name type="scientific">Oryza sativa subsp. indica</name>
    <name type="common">Rice</name>
    <dbReference type="NCBI Taxonomy" id="39946"/>
    <lineage>
        <taxon>Eukaryota</taxon>
        <taxon>Viridiplantae</taxon>
        <taxon>Streptophyta</taxon>
        <taxon>Embryophyta</taxon>
        <taxon>Tracheophyta</taxon>
        <taxon>Spermatophyta</taxon>
        <taxon>Magnoliopsida</taxon>
        <taxon>Liliopsida</taxon>
        <taxon>Poales</taxon>
        <taxon>Poaceae</taxon>
        <taxon>BOP clade</taxon>
        <taxon>Oryzoideae</taxon>
        <taxon>Oryzeae</taxon>
        <taxon>Oryzinae</taxon>
        <taxon>Oryza</taxon>
        <taxon>Oryza sativa</taxon>
    </lineage>
</organism>
<sequence length="102" mass="11194">MKADNDAAAEHHIQMPESGRQADMAAAAAPEKWLNRFVRSVALIERVGNALGTLAFTWATVILLGGYPTELRSKDDFKFATIIVFLEAARWATIESQTHGAH</sequence>
<reference evidence="2 3" key="1">
    <citation type="journal article" date="2005" name="PLoS Biol.">
        <title>The genomes of Oryza sativa: a history of duplications.</title>
        <authorList>
            <person name="Yu J."/>
            <person name="Wang J."/>
            <person name="Lin W."/>
            <person name="Li S."/>
            <person name="Li H."/>
            <person name="Zhou J."/>
            <person name="Ni P."/>
            <person name="Dong W."/>
            <person name="Hu S."/>
            <person name="Zeng C."/>
            <person name="Zhang J."/>
            <person name="Zhang Y."/>
            <person name="Li R."/>
            <person name="Xu Z."/>
            <person name="Li S."/>
            <person name="Li X."/>
            <person name="Zheng H."/>
            <person name="Cong L."/>
            <person name="Lin L."/>
            <person name="Yin J."/>
            <person name="Geng J."/>
            <person name="Li G."/>
            <person name="Shi J."/>
            <person name="Liu J."/>
            <person name="Lv H."/>
            <person name="Li J."/>
            <person name="Wang J."/>
            <person name="Deng Y."/>
            <person name="Ran L."/>
            <person name="Shi X."/>
            <person name="Wang X."/>
            <person name="Wu Q."/>
            <person name="Li C."/>
            <person name="Ren X."/>
            <person name="Wang J."/>
            <person name="Wang X."/>
            <person name="Li D."/>
            <person name="Liu D."/>
            <person name="Zhang X."/>
            <person name="Ji Z."/>
            <person name="Zhao W."/>
            <person name="Sun Y."/>
            <person name="Zhang Z."/>
            <person name="Bao J."/>
            <person name="Han Y."/>
            <person name="Dong L."/>
            <person name="Ji J."/>
            <person name="Chen P."/>
            <person name="Wu S."/>
            <person name="Liu J."/>
            <person name="Xiao Y."/>
            <person name="Bu D."/>
            <person name="Tan J."/>
            <person name="Yang L."/>
            <person name="Ye C."/>
            <person name="Zhang J."/>
            <person name="Xu J."/>
            <person name="Zhou Y."/>
            <person name="Yu Y."/>
            <person name="Zhang B."/>
            <person name="Zhuang S."/>
            <person name="Wei H."/>
            <person name="Liu B."/>
            <person name="Lei M."/>
            <person name="Yu H."/>
            <person name="Li Y."/>
            <person name="Xu H."/>
            <person name="Wei S."/>
            <person name="He X."/>
            <person name="Fang L."/>
            <person name="Zhang Z."/>
            <person name="Zhang Y."/>
            <person name="Huang X."/>
            <person name="Su Z."/>
            <person name="Tong W."/>
            <person name="Li J."/>
            <person name="Tong Z."/>
            <person name="Li S."/>
            <person name="Ye J."/>
            <person name="Wang L."/>
            <person name="Fang L."/>
            <person name="Lei T."/>
            <person name="Chen C."/>
            <person name="Chen H."/>
            <person name="Xu Z."/>
            <person name="Li H."/>
            <person name="Huang H."/>
            <person name="Zhang F."/>
            <person name="Xu H."/>
            <person name="Li N."/>
            <person name="Zhao C."/>
            <person name="Li S."/>
            <person name="Dong L."/>
            <person name="Huang Y."/>
            <person name="Li L."/>
            <person name="Xi Y."/>
            <person name="Qi Q."/>
            <person name="Li W."/>
            <person name="Zhang B."/>
            <person name="Hu W."/>
            <person name="Zhang Y."/>
            <person name="Tian X."/>
            <person name="Jiao Y."/>
            <person name="Liang X."/>
            <person name="Jin J."/>
            <person name="Gao L."/>
            <person name="Zheng W."/>
            <person name="Hao B."/>
            <person name="Liu S."/>
            <person name="Wang W."/>
            <person name="Yuan L."/>
            <person name="Cao M."/>
            <person name="McDermott J."/>
            <person name="Samudrala R."/>
            <person name="Wang J."/>
            <person name="Wong G.K."/>
            <person name="Yang H."/>
        </authorList>
    </citation>
    <scope>NUCLEOTIDE SEQUENCE [LARGE SCALE GENOMIC DNA]</scope>
    <source>
        <strain evidence="3">cv. 93-11</strain>
    </source>
</reference>
<gene>
    <name evidence="2" type="ORF">OsI_27144</name>
</gene>
<proteinExistence type="predicted"/>
<feature type="compositionally biased region" description="Basic and acidic residues" evidence="1">
    <location>
        <begin position="1"/>
        <end position="14"/>
    </location>
</feature>
<dbReference type="PANTHER" id="PTHR33115:SF11">
    <property type="entry name" value="OS07G0654700 PROTEIN"/>
    <property type="match status" value="1"/>
</dbReference>
<keyword evidence="3" id="KW-1185">Reference proteome</keyword>
<dbReference type="EMBL" id="CM000132">
    <property type="protein sequence ID" value="EAZ04960.1"/>
    <property type="molecule type" value="Genomic_DNA"/>
</dbReference>
<dbReference type="STRING" id="39946.A2YPE9"/>
<name>A2YPE9_ORYSI</name>
<evidence type="ECO:0000313" key="3">
    <source>
        <dbReference type="Proteomes" id="UP000007015"/>
    </source>
</evidence>
<feature type="region of interest" description="Disordered" evidence="1">
    <location>
        <begin position="1"/>
        <end position="24"/>
    </location>
</feature>
<dbReference type="Gramene" id="BGIOSGA026290-TA">
    <property type="protein sequence ID" value="BGIOSGA026290-PA"/>
    <property type="gene ID" value="BGIOSGA026290"/>
</dbReference>
<dbReference type="PANTHER" id="PTHR33115">
    <property type="entry name" value="ARM REPEAT SUPERFAMILY PROTEIN"/>
    <property type="match status" value="1"/>
</dbReference>
<dbReference type="Proteomes" id="UP000007015">
    <property type="component" value="Chromosome 7"/>
</dbReference>
<protein>
    <submittedName>
        <fullName evidence="2">Uncharacterized protein</fullName>
    </submittedName>
</protein>
<evidence type="ECO:0000313" key="2">
    <source>
        <dbReference type="EMBL" id="EAZ04960.1"/>
    </source>
</evidence>